<keyword evidence="5 8" id="KW-0812">Transmembrane</keyword>
<organism evidence="9 10">
    <name type="scientific">Larkinella terrae</name>
    <dbReference type="NCBI Taxonomy" id="2025311"/>
    <lineage>
        <taxon>Bacteria</taxon>
        <taxon>Pseudomonadati</taxon>
        <taxon>Bacteroidota</taxon>
        <taxon>Cytophagia</taxon>
        <taxon>Cytophagales</taxon>
        <taxon>Spirosomataceae</taxon>
        <taxon>Larkinella</taxon>
    </lineage>
</organism>
<feature type="transmembrane region" description="Helical" evidence="8">
    <location>
        <begin position="111"/>
        <end position="129"/>
    </location>
</feature>
<evidence type="ECO:0000256" key="7">
    <source>
        <dbReference type="ARBA" id="ARBA00023136"/>
    </source>
</evidence>
<dbReference type="GO" id="GO:0005886">
    <property type="term" value="C:plasma membrane"/>
    <property type="evidence" value="ECO:0007669"/>
    <property type="project" value="UniProtKB-SubCell"/>
</dbReference>
<evidence type="ECO:0000256" key="2">
    <source>
        <dbReference type="ARBA" id="ARBA00022475"/>
    </source>
</evidence>
<keyword evidence="7 8" id="KW-0472">Membrane</keyword>
<evidence type="ECO:0000256" key="5">
    <source>
        <dbReference type="ARBA" id="ARBA00022692"/>
    </source>
</evidence>
<keyword evidence="2" id="KW-1003">Cell membrane</keyword>
<keyword evidence="3" id="KW-0328">Glycosyltransferase</keyword>
<accession>A0A7K0EH38</accession>
<dbReference type="GO" id="GO:0009103">
    <property type="term" value="P:lipopolysaccharide biosynthetic process"/>
    <property type="evidence" value="ECO:0007669"/>
    <property type="project" value="UniProtKB-ARBA"/>
</dbReference>
<evidence type="ECO:0000256" key="8">
    <source>
        <dbReference type="SAM" id="Phobius"/>
    </source>
</evidence>
<comment type="subcellular location">
    <subcellularLocation>
        <location evidence="1">Cell membrane</location>
        <topology evidence="1">Multi-pass membrane protein</topology>
    </subcellularLocation>
</comment>
<evidence type="ECO:0000256" key="1">
    <source>
        <dbReference type="ARBA" id="ARBA00004651"/>
    </source>
</evidence>
<reference evidence="9 10" key="1">
    <citation type="journal article" date="2018" name="Antonie Van Leeuwenhoek">
        <title>Larkinella terrae sp. nov., isolated from soil on Jeju Island, South Korea.</title>
        <authorList>
            <person name="Ten L.N."/>
            <person name="Jeon J."/>
            <person name="Park S.J."/>
            <person name="Park S."/>
            <person name="Lee S.Y."/>
            <person name="Kim M.K."/>
            <person name="Jung H.Y."/>
        </authorList>
    </citation>
    <scope>NUCLEOTIDE SEQUENCE [LARGE SCALE GENOMIC DNA]</scope>
    <source>
        <strain evidence="9 10">KCTC 52001</strain>
    </source>
</reference>
<feature type="transmembrane region" description="Helical" evidence="8">
    <location>
        <begin position="12"/>
        <end position="36"/>
    </location>
</feature>
<evidence type="ECO:0000256" key="6">
    <source>
        <dbReference type="ARBA" id="ARBA00022989"/>
    </source>
</evidence>
<feature type="transmembrane region" description="Helical" evidence="8">
    <location>
        <begin position="360"/>
        <end position="380"/>
    </location>
</feature>
<feature type="transmembrane region" description="Helical" evidence="8">
    <location>
        <begin position="195"/>
        <end position="225"/>
    </location>
</feature>
<keyword evidence="6 8" id="KW-1133">Transmembrane helix</keyword>
<dbReference type="Proteomes" id="UP000441754">
    <property type="component" value="Unassembled WGS sequence"/>
</dbReference>
<comment type="caution">
    <text evidence="9">The sequence shown here is derived from an EMBL/GenBank/DDBJ whole genome shotgun (WGS) entry which is preliminary data.</text>
</comment>
<evidence type="ECO:0000313" key="9">
    <source>
        <dbReference type="EMBL" id="MRS61143.1"/>
    </source>
</evidence>
<protein>
    <recommendedName>
        <fullName evidence="11">Glycosyltransferase RgtA/B/C/D-like domain-containing protein</fullName>
    </recommendedName>
</protein>
<evidence type="ECO:0000256" key="4">
    <source>
        <dbReference type="ARBA" id="ARBA00022679"/>
    </source>
</evidence>
<dbReference type="EMBL" id="WJXZ01000004">
    <property type="protein sequence ID" value="MRS61143.1"/>
    <property type="molecule type" value="Genomic_DNA"/>
</dbReference>
<name>A0A7K0EH38_9BACT</name>
<evidence type="ECO:0000313" key="10">
    <source>
        <dbReference type="Proteomes" id="UP000441754"/>
    </source>
</evidence>
<dbReference type="GO" id="GO:0016763">
    <property type="term" value="F:pentosyltransferase activity"/>
    <property type="evidence" value="ECO:0007669"/>
    <property type="project" value="TreeGrafter"/>
</dbReference>
<sequence>MRSIPSPGFSPVLATAVAYRRIGWLFTIAWGAFVIFRRLLRDGMWADGLTYAAISRNMAIGKGSLWAPVFANSFWLPYNQTEIFYEHPPLLFYIQSWFFRLLGDTYATERIYCFVVLILIIVLIIQLWWQMVPAAHLLHRYEWLPVLILFTCSLTEWTYAQNYLDATMSLFCLLAVKYTIVGWQNPGNSFLGASIAVLALVAAFLTKGPVSLHVLAVPGLLGLFYYRPVQIAPAIRWTLVLTGGFLLLFSLLLLYEPARMFLQSYFNQQVWAALNNKREVLPTTAGFLGRAFILKIVLINAAPGLLVMGILWIVNRIWFKSSASVSPLSGVARFFAALCLAATAPIMATTKQFDYYVVPALPYIALALAAWMGPLLLKVIQGISLEQRSLRIVMALGGIACLATGLYSITIAGTPYHSYRNILADVRKIGSIVPSDSKLGVCPEVIADPLLHGYIQRYYRIELTTFAKQSDYFLTNLQCQDAQHPTLAQSGYQPLPVSLTKYFLYQRTMPVSLTKTL</sequence>
<dbReference type="OrthoDB" id="8353433at2"/>
<dbReference type="AlphaFoldDB" id="A0A7K0EH38"/>
<feature type="transmembrane region" description="Helical" evidence="8">
    <location>
        <begin position="166"/>
        <end position="183"/>
    </location>
</feature>
<dbReference type="PANTHER" id="PTHR33908">
    <property type="entry name" value="MANNOSYLTRANSFERASE YKCB-RELATED"/>
    <property type="match status" value="1"/>
</dbReference>
<dbReference type="PANTHER" id="PTHR33908:SF11">
    <property type="entry name" value="MEMBRANE PROTEIN"/>
    <property type="match status" value="1"/>
</dbReference>
<dbReference type="InterPro" id="IPR050297">
    <property type="entry name" value="LipidA_mod_glycosyltrf_83"/>
</dbReference>
<evidence type="ECO:0000256" key="3">
    <source>
        <dbReference type="ARBA" id="ARBA00022676"/>
    </source>
</evidence>
<keyword evidence="10" id="KW-1185">Reference proteome</keyword>
<feature type="transmembrane region" description="Helical" evidence="8">
    <location>
        <begin position="392"/>
        <end position="413"/>
    </location>
</feature>
<proteinExistence type="predicted"/>
<gene>
    <name evidence="9" type="ORF">GJJ30_07555</name>
</gene>
<feature type="transmembrane region" description="Helical" evidence="8">
    <location>
        <begin position="237"/>
        <end position="255"/>
    </location>
</feature>
<keyword evidence="4" id="KW-0808">Transferase</keyword>
<feature type="transmembrane region" description="Helical" evidence="8">
    <location>
        <begin position="330"/>
        <end position="348"/>
    </location>
</feature>
<evidence type="ECO:0008006" key="11">
    <source>
        <dbReference type="Google" id="ProtNLM"/>
    </source>
</evidence>
<dbReference type="RefSeq" id="WP_154174550.1">
    <property type="nucleotide sequence ID" value="NZ_WJXZ01000004.1"/>
</dbReference>
<feature type="transmembrane region" description="Helical" evidence="8">
    <location>
        <begin position="292"/>
        <end position="318"/>
    </location>
</feature>